<dbReference type="AlphaFoldDB" id="A0A7W6K242"/>
<keyword evidence="1" id="KW-0472">Membrane</keyword>
<dbReference type="Pfam" id="PF19660">
    <property type="entry name" value="DUF6163"/>
    <property type="match status" value="1"/>
</dbReference>
<comment type="caution">
    <text evidence="2">The sequence shown here is derived from an EMBL/GenBank/DDBJ whole genome shotgun (WGS) entry which is preliminary data.</text>
</comment>
<feature type="transmembrane region" description="Helical" evidence="1">
    <location>
        <begin position="7"/>
        <end position="27"/>
    </location>
</feature>
<sequence>MVFLRMVAVSCFWFGLQYWAMLVGYAGGGMARFDLLLPAWRAAGVSLAVVFPVAALGLWLAVSWGPVIWICAALGQVLMYTVWRDVFGSNILVPAMHALIVTVYALFRIALFLERREKASRVSSGLP</sequence>
<keyword evidence="3" id="KW-1185">Reference proteome</keyword>
<dbReference type="Proteomes" id="UP000584824">
    <property type="component" value="Unassembled WGS sequence"/>
</dbReference>
<keyword evidence="1" id="KW-1133">Transmembrane helix</keyword>
<accession>A0A7W6K242</accession>
<proteinExistence type="predicted"/>
<organism evidence="2 3">
    <name type="scientific">Allorhizobium borbori</name>
    <dbReference type="NCBI Taxonomy" id="485907"/>
    <lineage>
        <taxon>Bacteria</taxon>
        <taxon>Pseudomonadati</taxon>
        <taxon>Pseudomonadota</taxon>
        <taxon>Alphaproteobacteria</taxon>
        <taxon>Hyphomicrobiales</taxon>
        <taxon>Rhizobiaceae</taxon>
        <taxon>Rhizobium/Agrobacterium group</taxon>
        <taxon>Allorhizobium</taxon>
    </lineage>
</organism>
<feature type="transmembrane region" description="Helical" evidence="1">
    <location>
        <begin position="95"/>
        <end position="113"/>
    </location>
</feature>
<evidence type="ECO:0000313" key="2">
    <source>
        <dbReference type="EMBL" id="MBB4102740.1"/>
    </source>
</evidence>
<evidence type="ECO:0000313" key="3">
    <source>
        <dbReference type="Proteomes" id="UP000584824"/>
    </source>
</evidence>
<evidence type="ECO:0000256" key="1">
    <source>
        <dbReference type="SAM" id="Phobius"/>
    </source>
</evidence>
<name>A0A7W6K242_9HYPH</name>
<feature type="transmembrane region" description="Helical" evidence="1">
    <location>
        <begin position="67"/>
        <end position="83"/>
    </location>
</feature>
<protein>
    <recommendedName>
        <fullName evidence="4">Transmemrbane protein</fullName>
    </recommendedName>
</protein>
<dbReference type="InterPro" id="IPR046161">
    <property type="entry name" value="DUF6163"/>
</dbReference>
<feature type="transmembrane region" description="Helical" evidence="1">
    <location>
        <begin position="39"/>
        <end position="60"/>
    </location>
</feature>
<reference evidence="2 3" key="1">
    <citation type="submission" date="2020-08" db="EMBL/GenBank/DDBJ databases">
        <title>Genomic Encyclopedia of Type Strains, Phase IV (KMG-IV): sequencing the most valuable type-strain genomes for metagenomic binning, comparative biology and taxonomic classification.</title>
        <authorList>
            <person name="Goeker M."/>
        </authorList>
    </citation>
    <scope>NUCLEOTIDE SEQUENCE [LARGE SCALE GENOMIC DNA]</scope>
    <source>
        <strain evidence="2 3">DSM 26385</strain>
    </source>
</reference>
<dbReference type="EMBL" id="JACIDU010000004">
    <property type="protein sequence ID" value="MBB4102740.1"/>
    <property type="molecule type" value="Genomic_DNA"/>
</dbReference>
<gene>
    <name evidence="2" type="ORF">GGQ66_001283</name>
</gene>
<keyword evidence="1" id="KW-0812">Transmembrane</keyword>
<evidence type="ECO:0008006" key="4">
    <source>
        <dbReference type="Google" id="ProtNLM"/>
    </source>
</evidence>